<organism evidence="2 3">
    <name type="scientific">Flavobacterium limnosediminis JC2902</name>
    <dbReference type="NCBI Taxonomy" id="1341181"/>
    <lineage>
        <taxon>Bacteria</taxon>
        <taxon>Pseudomonadati</taxon>
        <taxon>Bacteroidota</taxon>
        <taxon>Flavobacteriia</taxon>
        <taxon>Flavobacteriales</taxon>
        <taxon>Flavobacteriaceae</taxon>
        <taxon>Flavobacterium</taxon>
    </lineage>
</organism>
<reference evidence="2 3" key="1">
    <citation type="submission" date="2013-08" db="EMBL/GenBank/DDBJ databases">
        <title>Flavobacterium limnosediminis JC2902 genome sequencing.</title>
        <authorList>
            <person name="Lee K."/>
            <person name="Yi H."/>
            <person name="Park S."/>
            <person name="Chun J."/>
        </authorList>
    </citation>
    <scope>NUCLEOTIDE SEQUENCE [LARGE SCALE GENOMIC DNA]</scope>
    <source>
        <strain evidence="2 3">JC2902</strain>
    </source>
</reference>
<dbReference type="OrthoDB" id="1361322at2"/>
<dbReference type="Proteomes" id="UP000018004">
    <property type="component" value="Unassembled WGS sequence"/>
</dbReference>
<dbReference type="EMBL" id="AVGG01000053">
    <property type="protein sequence ID" value="ESU22808.1"/>
    <property type="molecule type" value="Genomic_DNA"/>
</dbReference>
<evidence type="ECO:0000313" key="3">
    <source>
        <dbReference type="Proteomes" id="UP000018004"/>
    </source>
</evidence>
<feature type="transmembrane region" description="Helical" evidence="1">
    <location>
        <begin position="138"/>
        <end position="156"/>
    </location>
</feature>
<dbReference type="RefSeq" id="WP_023580773.1">
    <property type="nucleotide sequence ID" value="NZ_AVGG01000053.1"/>
</dbReference>
<keyword evidence="3" id="KW-1185">Reference proteome</keyword>
<keyword evidence="1" id="KW-0472">Membrane</keyword>
<evidence type="ECO:0000256" key="1">
    <source>
        <dbReference type="SAM" id="Phobius"/>
    </source>
</evidence>
<protein>
    <submittedName>
        <fullName evidence="2">Uncharacterized protein</fullName>
    </submittedName>
</protein>
<keyword evidence="1" id="KW-0812">Transmembrane</keyword>
<proteinExistence type="predicted"/>
<dbReference type="STRING" id="1341181.FLJC2902T_32470"/>
<name>V6S7Z5_9FLAO</name>
<dbReference type="PATRIC" id="fig|1341181.4.peg.3182"/>
<comment type="caution">
    <text evidence="2">The sequence shown here is derived from an EMBL/GenBank/DDBJ whole genome shotgun (WGS) entry which is preliminary data.</text>
</comment>
<sequence length="159" mass="19044">MILSHKNCNIKISNEKIECEYLFLANKTVSWEISLNERLKFQEIILIPEEIIEFQFEIEDIHHKGYYQTQEAVIYYLKKSEAEPKEFFRFCVIEETKLSSQTKSYEFANEILKAISKRYNIPFSYKYYVETKKKRNGMIYLFAMIIIAIVFGIFSSKLK</sequence>
<keyword evidence="1" id="KW-1133">Transmembrane helix</keyword>
<dbReference type="AlphaFoldDB" id="V6S7Z5"/>
<gene>
    <name evidence="2" type="ORF">FLJC2902T_32470</name>
</gene>
<accession>V6S7Z5</accession>
<evidence type="ECO:0000313" key="2">
    <source>
        <dbReference type="EMBL" id="ESU22808.1"/>
    </source>
</evidence>